<sequence>MRGGRKFLAAVVLAFVAAGPVAAGQTVIAFGDSLTQGHGLPQAEGFAPQLQDWLKAHGHDVTVVNAGVSGDTTAGGLARIGWTLGQKADAVIVELGGNDMLRGLPVSEVRKNLNGILQAIRAKGLPVLLIGLKAPANYGPDYEAGFDAVYPDLARKYHALLVPDFFAALKAKGETPAAMQEYMQSDHLHPSAKGVKLIVAAIGPEVEKLLAEAK</sequence>
<reference evidence="3" key="3">
    <citation type="submission" date="2023-06" db="EMBL/GenBank/DDBJ databases">
        <authorList>
            <person name="Sun Q."/>
            <person name="Zhou Y."/>
        </authorList>
    </citation>
    <scope>NUCLEOTIDE SEQUENCE</scope>
    <source>
        <strain evidence="3">CGMCC 1.10859</strain>
    </source>
</reference>
<dbReference type="InterPro" id="IPR013830">
    <property type="entry name" value="SGNH_hydro"/>
</dbReference>
<feature type="domain" description="SGNH hydrolase-type esterase" evidence="2">
    <location>
        <begin position="29"/>
        <end position="196"/>
    </location>
</feature>
<feature type="signal peptide" evidence="1">
    <location>
        <begin position="1"/>
        <end position="23"/>
    </location>
</feature>
<reference evidence="3" key="1">
    <citation type="journal article" date="2014" name="Int. J. Syst. Evol. Microbiol.">
        <title>Complete genome sequence of Corynebacterium casei LMG S-19264T (=DSM 44701T), isolated from a smear-ripened cheese.</title>
        <authorList>
            <consortium name="US DOE Joint Genome Institute (JGI-PGF)"/>
            <person name="Walter F."/>
            <person name="Albersmeier A."/>
            <person name="Kalinowski J."/>
            <person name="Ruckert C."/>
        </authorList>
    </citation>
    <scope>NUCLEOTIDE SEQUENCE</scope>
    <source>
        <strain evidence="3">CGMCC 1.10859</strain>
    </source>
</reference>
<feature type="chain" id="PRO_5042940772" evidence="1">
    <location>
        <begin position="24"/>
        <end position="214"/>
    </location>
</feature>
<dbReference type="EMBL" id="FNOB01000001">
    <property type="protein sequence ID" value="SDW06877.1"/>
    <property type="molecule type" value="Genomic_DNA"/>
</dbReference>
<dbReference type="GO" id="GO:0004622">
    <property type="term" value="F:phosphatidylcholine lysophospholipase activity"/>
    <property type="evidence" value="ECO:0007669"/>
    <property type="project" value="TreeGrafter"/>
</dbReference>
<dbReference type="Pfam" id="PF13472">
    <property type="entry name" value="Lipase_GDSL_2"/>
    <property type="match status" value="1"/>
</dbReference>
<dbReference type="EMBL" id="BNAB01000001">
    <property type="protein sequence ID" value="GHD98755.1"/>
    <property type="molecule type" value="Genomic_DNA"/>
</dbReference>
<proteinExistence type="predicted"/>
<evidence type="ECO:0000259" key="2">
    <source>
        <dbReference type="Pfam" id="PF13472"/>
    </source>
</evidence>
<dbReference type="Proteomes" id="UP000634647">
    <property type="component" value="Unassembled WGS sequence"/>
</dbReference>
<dbReference type="RefSeq" id="WP_035845197.1">
    <property type="nucleotide sequence ID" value="NZ_BNAB01000001.1"/>
</dbReference>
<dbReference type="SUPFAM" id="SSF52266">
    <property type="entry name" value="SGNH hydrolase"/>
    <property type="match status" value="1"/>
</dbReference>
<evidence type="ECO:0000313" key="3">
    <source>
        <dbReference type="EMBL" id="GHD98755.1"/>
    </source>
</evidence>
<reference evidence="4 5" key="2">
    <citation type="submission" date="2016-10" db="EMBL/GenBank/DDBJ databases">
        <authorList>
            <person name="Varghese N."/>
            <person name="Submissions S."/>
        </authorList>
    </citation>
    <scope>NUCLEOTIDE SEQUENCE [LARGE SCALE GENOMIC DNA]</scope>
    <source>
        <strain evidence="4 5">DSM 24802</strain>
    </source>
</reference>
<gene>
    <name evidence="3" type="ORF">GCM10008024_03540</name>
    <name evidence="4" type="ORF">SAMN05444006_101195</name>
</gene>
<dbReference type="PANTHER" id="PTHR30383:SF24">
    <property type="entry name" value="THIOESTERASE 1_PROTEASE 1_LYSOPHOSPHOLIPASE L1"/>
    <property type="match status" value="1"/>
</dbReference>
<dbReference type="AlphaFoldDB" id="A0AAN4UN99"/>
<dbReference type="Gene3D" id="3.40.50.1110">
    <property type="entry name" value="SGNH hydrolase"/>
    <property type="match status" value="1"/>
</dbReference>
<dbReference type="InterPro" id="IPR036514">
    <property type="entry name" value="SGNH_hydro_sf"/>
</dbReference>
<evidence type="ECO:0000313" key="6">
    <source>
        <dbReference type="Proteomes" id="UP000634647"/>
    </source>
</evidence>
<dbReference type="CDD" id="cd01822">
    <property type="entry name" value="Lysophospholipase_L1_like"/>
    <property type="match status" value="1"/>
</dbReference>
<evidence type="ECO:0000313" key="4">
    <source>
        <dbReference type="EMBL" id="SDW06877.1"/>
    </source>
</evidence>
<dbReference type="InterPro" id="IPR051532">
    <property type="entry name" value="Ester_Hydrolysis_Enzymes"/>
</dbReference>
<dbReference type="PANTHER" id="PTHR30383">
    <property type="entry name" value="THIOESTERASE 1/PROTEASE 1/LYSOPHOSPHOLIPASE L1"/>
    <property type="match status" value="1"/>
</dbReference>
<organism evidence="3 6">
    <name type="scientific">Allgaiera indica</name>
    <dbReference type="NCBI Taxonomy" id="765699"/>
    <lineage>
        <taxon>Bacteria</taxon>
        <taxon>Pseudomonadati</taxon>
        <taxon>Pseudomonadota</taxon>
        <taxon>Alphaproteobacteria</taxon>
        <taxon>Rhodobacterales</taxon>
        <taxon>Paracoccaceae</taxon>
        <taxon>Allgaiera</taxon>
    </lineage>
</organism>
<accession>A0AAN4UN99</accession>
<keyword evidence="5" id="KW-1185">Reference proteome</keyword>
<dbReference type="Proteomes" id="UP000199541">
    <property type="component" value="Unassembled WGS sequence"/>
</dbReference>
<evidence type="ECO:0000313" key="5">
    <source>
        <dbReference type="Proteomes" id="UP000199541"/>
    </source>
</evidence>
<keyword evidence="1" id="KW-0732">Signal</keyword>
<evidence type="ECO:0000256" key="1">
    <source>
        <dbReference type="SAM" id="SignalP"/>
    </source>
</evidence>
<comment type="caution">
    <text evidence="3">The sequence shown here is derived from an EMBL/GenBank/DDBJ whole genome shotgun (WGS) entry which is preliminary data.</text>
</comment>
<name>A0AAN4UN99_9RHOB</name>
<protein>
    <submittedName>
        <fullName evidence="4">Acyl-CoA thioesterase-1</fullName>
    </submittedName>
    <submittedName>
        <fullName evidence="3">Arylesterase</fullName>
    </submittedName>
</protein>